<keyword evidence="2" id="KW-1185">Reference proteome</keyword>
<protein>
    <submittedName>
        <fullName evidence="1">Uncharacterized protein</fullName>
    </submittedName>
</protein>
<gene>
    <name evidence="1" type="ORF">Pph01_58900</name>
</gene>
<evidence type="ECO:0000313" key="1">
    <source>
        <dbReference type="EMBL" id="GII40887.1"/>
    </source>
</evidence>
<dbReference type="AlphaFoldDB" id="A0A8J3UC31"/>
<reference evidence="1 2" key="1">
    <citation type="submission" date="2021-01" db="EMBL/GenBank/DDBJ databases">
        <title>Whole genome shotgun sequence of Planotetraspora phitsanulokensis NBRC 104273.</title>
        <authorList>
            <person name="Komaki H."/>
            <person name="Tamura T."/>
        </authorList>
    </citation>
    <scope>NUCLEOTIDE SEQUENCE [LARGE SCALE GENOMIC DNA]</scope>
    <source>
        <strain evidence="1 2">NBRC 104273</strain>
    </source>
</reference>
<dbReference type="Proteomes" id="UP000622547">
    <property type="component" value="Unassembled WGS sequence"/>
</dbReference>
<comment type="caution">
    <text evidence="1">The sequence shown here is derived from an EMBL/GenBank/DDBJ whole genome shotgun (WGS) entry which is preliminary data.</text>
</comment>
<name>A0A8J3UC31_9ACTN</name>
<accession>A0A8J3UC31</accession>
<dbReference type="EMBL" id="BOOP01000029">
    <property type="protein sequence ID" value="GII40887.1"/>
    <property type="molecule type" value="Genomic_DNA"/>
</dbReference>
<evidence type="ECO:0000313" key="2">
    <source>
        <dbReference type="Proteomes" id="UP000622547"/>
    </source>
</evidence>
<proteinExistence type="predicted"/>
<sequence length="106" mass="11814">MASMIPTDPVESPESLRRRAHELRECARRARTIAETLGPFLDQAVAAATAKDAWQGWYARETTGRLQDHKRHLSGMANRLVMDAGAWVREAESLERQADAAKKAAE</sequence>
<organism evidence="1 2">
    <name type="scientific">Planotetraspora phitsanulokensis</name>
    <dbReference type="NCBI Taxonomy" id="575192"/>
    <lineage>
        <taxon>Bacteria</taxon>
        <taxon>Bacillati</taxon>
        <taxon>Actinomycetota</taxon>
        <taxon>Actinomycetes</taxon>
        <taxon>Streptosporangiales</taxon>
        <taxon>Streptosporangiaceae</taxon>
        <taxon>Planotetraspora</taxon>
    </lineage>
</organism>